<evidence type="ECO:0000256" key="9">
    <source>
        <dbReference type="ARBA" id="ARBA00022989"/>
    </source>
</evidence>
<dbReference type="InterPro" id="IPR001881">
    <property type="entry name" value="EGF-like_Ca-bd_dom"/>
</dbReference>
<feature type="signal peptide" evidence="15">
    <location>
        <begin position="1"/>
        <end position="23"/>
    </location>
</feature>
<dbReference type="GO" id="GO:0005886">
    <property type="term" value="C:plasma membrane"/>
    <property type="evidence" value="ECO:0007669"/>
    <property type="project" value="TreeGrafter"/>
</dbReference>
<keyword evidence="11" id="KW-1015">Disulfide bond</keyword>
<dbReference type="SUPFAM" id="SSF56112">
    <property type="entry name" value="Protein kinase-like (PK-like)"/>
    <property type="match status" value="1"/>
</dbReference>
<evidence type="ECO:0000256" key="8">
    <source>
        <dbReference type="ARBA" id="ARBA00022840"/>
    </source>
</evidence>
<dbReference type="SUPFAM" id="SSF57196">
    <property type="entry name" value="EGF/Laminin"/>
    <property type="match status" value="1"/>
</dbReference>
<feature type="chain" id="PRO_5042229244" description="Protein kinase domain-containing protein" evidence="15">
    <location>
        <begin position="24"/>
        <end position="749"/>
    </location>
</feature>
<dbReference type="InterPro" id="IPR045274">
    <property type="entry name" value="WAK-like"/>
</dbReference>
<dbReference type="PANTHER" id="PTHR27005">
    <property type="entry name" value="WALL-ASSOCIATED RECEPTOR KINASE-LIKE 21"/>
    <property type="match status" value="1"/>
</dbReference>
<dbReference type="SMART" id="SM00179">
    <property type="entry name" value="EGF_CA"/>
    <property type="match status" value="1"/>
</dbReference>
<dbReference type="GO" id="GO:0005509">
    <property type="term" value="F:calcium ion binding"/>
    <property type="evidence" value="ECO:0007669"/>
    <property type="project" value="InterPro"/>
</dbReference>
<dbReference type="GO" id="GO:0005524">
    <property type="term" value="F:ATP binding"/>
    <property type="evidence" value="ECO:0007669"/>
    <property type="project" value="UniProtKB-KW"/>
</dbReference>
<dbReference type="CDD" id="cd00054">
    <property type="entry name" value="EGF_CA"/>
    <property type="match status" value="1"/>
</dbReference>
<evidence type="ECO:0000256" key="12">
    <source>
        <dbReference type="ARBA" id="ARBA00023180"/>
    </source>
</evidence>
<dbReference type="Proteomes" id="UP001293593">
    <property type="component" value="Unassembled WGS sequence"/>
</dbReference>
<dbReference type="InterPro" id="IPR025287">
    <property type="entry name" value="WAK_GUB"/>
</dbReference>
<dbReference type="FunFam" id="1.10.510.10:FF:000084">
    <property type="entry name" value="Wall-associated receptor kinase 2"/>
    <property type="match status" value="1"/>
</dbReference>
<dbReference type="GO" id="GO:0007166">
    <property type="term" value="P:cell surface receptor signaling pathway"/>
    <property type="evidence" value="ECO:0007669"/>
    <property type="project" value="InterPro"/>
</dbReference>
<keyword evidence="3" id="KW-0808">Transferase</keyword>
<dbReference type="PROSITE" id="PS50011">
    <property type="entry name" value="PROTEIN_KINASE_DOM"/>
    <property type="match status" value="1"/>
</dbReference>
<dbReference type="InterPro" id="IPR000742">
    <property type="entry name" value="EGF"/>
</dbReference>
<dbReference type="InterPro" id="IPR018097">
    <property type="entry name" value="EGF_Ca-bd_CS"/>
</dbReference>
<dbReference type="PROSITE" id="PS00010">
    <property type="entry name" value="ASX_HYDROXYL"/>
    <property type="match status" value="1"/>
</dbReference>
<dbReference type="SMART" id="SM00181">
    <property type="entry name" value="EGF"/>
    <property type="match status" value="2"/>
</dbReference>
<keyword evidence="9" id="KW-1133">Transmembrane helix</keyword>
<keyword evidence="8" id="KW-0067">ATP-binding</keyword>
<evidence type="ECO:0000256" key="15">
    <source>
        <dbReference type="SAM" id="SignalP"/>
    </source>
</evidence>
<evidence type="ECO:0000256" key="11">
    <source>
        <dbReference type="ARBA" id="ARBA00023157"/>
    </source>
</evidence>
<dbReference type="PROSITE" id="PS00108">
    <property type="entry name" value="PROTEIN_KINASE_ST"/>
    <property type="match status" value="1"/>
</dbReference>
<protein>
    <recommendedName>
        <fullName evidence="16">Protein kinase domain-containing protein</fullName>
    </recommendedName>
</protein>
<evidence type="ECO:0000256" key="13">
    <source>
        <dbReference type="ARBA" id="ARBA00047558"/>
    </source>
</evidence>
<comment type="catalytic activity">
    <reaction evidence="14">
        <text>L-threonyl-[protein] + ATP = O-phospho-L-threonyl-[protein] + ADP + H(+)</text>
        <dbReference type="Rhea" id="RHEA:46608"/>
        <dbReference type="Rhea" id="RHEA-COMP:11060"/>
        <dbReference type="Rhea" id="RHEA-COMP:11605"/>
        <dbReference type="ChEBI" id="CHEBI:15378"/>
        <dbReference type="ChEBI" id="CHEBI:30013"/>
        <dbReference type="ChEBI" id="CHEBI:30616"/>
        <dbReference type="ChEBI" id="CHEBI:61977"/>
        <dbReference type="ChEBI" id="CHEBI:456216"/>
    </reaction>
</comment>
<dbReference type="SMART" id="SM00220">
    <property type="entry name" value="S_TKc"/>
    <property type="match status" value="1"/>
</dbReference>
<evidence type="ECO:0000313" key="18">
    <source>
        <dbReference type="Proteomes" id="UP001293593"/>
    </source>
</evidence>
<keyword evidence="7" id="KW-0418">Kinase</keyword>
<keyword evidence="2" id="KW-0723">Serine/threonine-protein kinase</keyword>
<evidence type="ECO:0000256" key="1">
    <source>
        <dbReference type="ARBA" id="ARBA00004479"/>
    </source>
</evidence>
<keyword evidence="10" id="KW-0472">Membrane</keyword>
<dbReference type="InterPro" id="IPR000152">
    <property type="entry name" value="EGF-type_Asp/Asn_hydroxyl_site"/>
</dbReference>
<dbReference type="InterPro" id="IPR008271">
    <property type="entry name" value="Ser/Thr_kinase_AS"/>
</dbReference>
<dbReference type="FunFam" id="2.10.25.10:FF:000628">
    <property type="entry name" value="Wall-associated receptor kinase 2"/>
    <property type="match status" value="1"/>
</dbReference>
<proteinExistence type="predicted"/>
<keyword evidence="18" id="KW-1185">Reference proteome</keyword>
<dbReference type="Pfam" id="PF13947">
    <property type="entry name" value="GUB_WAK_bind"/>
    <property type="match status" value="1"/>
</dbReference>
<dbReference type="EMBL" id="JAWXYG010000008">
    <property type="protein sequence ID" value="KAK4265725.1"/>
    <property type="molecule type" value="Genomic_DNA"/>
</dbReference>
<feature type="domain" description="Protein kinase" evidence="16">
    <location>
        <begin position="412"/>
        <end position="694"/>
    </location>
</feature>
<dbReference type="Gene3D" id="1.10.510.10">
    <property type="entry name" value="Transferase(Phosphotransferase) domain 1"/>
    <property type="match status" value="1"/>
</dbReference>
<evidence type="ECO:0000256" key="5">
    <source>
        <dbReference type="ARBA" id="ARBA00022729"/>
    </source>
</evidence>
<keyword evidence="5 15" id="KW-0732">Signal</keyword>
<dbReference type="FunFam" id="3.30.200.20:FF:000043">
    <property type="entry name" value="Wall-associated receptor kinase 2"/>
    <property type="match status" value="1"/>
</dbReference>
<dbReference type="InterPro" id="IPR001245">
    <property type="entry name" value="Ser-Thr/Tyr_kinase_cat_dom"/>
</dbReference>
<accession>A0AAE1J8G3</accession>
<gene>
    <name evidence="17" type="ORF">QN277_026742</name>
</gene>
<dbReference type="AlphaFoldDB" id="A0AAE1J8G3"/>
<dbReference type="Pfam" id="PF07714">
    <property type="entry name" value="PK_Tyr_Ser-Thr"/>
    <property type="match status" value="1"/>
</dbReference>
<dbReference type="PROSITE" id="PS01187">
    <property type="entry name" value="EGF_CA"/>
    <property type="match status" value="1"/>
</dbReference>
<evidence type="ECO:0000256" key="3">
    <source>
        <dbReference type="ARBA" id="ARBA00022679"/>
    </source>
</evidence>
<sequence length="749" mass="83160">MGLLNSLHFALAVLVTTTAAALAATEAQTKRGCNDTCGNVIIPYPFGTSKNCYYRDELLDFFLNCTTTTSPSSSGEATTTQLIWGENVEVVSISLDPPELTVSGDVTKQCNYSSDILFWNSMTFGEFSISSTKNRFTVVGCDTYAYFSDLNSTFRTGCSLSCSNETRFEEAGACSGVGCCQTSFPQAIRNYNITLYSFDNYTDVLDFNPCGYAFVAKEGSFNFSKRELRGLSNRTQFPVVVDWAVSNQTCREAKKDAKSYACKQNSRCKESVSGIGYYCVCEDGFRGNPYLDTGCKDINECDGDNHCNKKCHNIDGNYTCLCPWGFKGNGYKNGSGCKFPFTEISLGLLVIFTLVSILCWANKQRALKQLRRQYFEQNGGNYMLQQLHQQQGYTNRTKIFTEDELKIATNNFDESRILGHGGQGIVYKGILPDNSLVAIKKSRVGGDSRQVKDFINEVTVLSQINHRNVVKLFGCCLETEVPLLVYEFVDNGTLLDHIDPLKNEHSLSWETRLRIAAETAGAISYLHSSASIPIIHRDIKSTNILLDHNHIAKVSDFGASRLVPLNETQVSTVVQGTLGYLDPEYLLTGQLNEKSDVYSFGVVLLELITAKKPYEFLGLEQKNLATYFASSMEEGSLLEVIDKRVLNQKNAELLNEVAFLARRCIRVHGEERPTMKEVATELEGVIAMKKHPWVKGEDMMSKECECLLGHAAANTSVGYDGAYGNISANTFAAYESIQKQMAFEIVDGR</sequence>
<evidence type="ECO:0000256" key="10">
    <source>
        <dbReference type="ARBA" id="ARBA00023136"/>
    </source>
</evidence>
<evidence type="ECO:0000313" key="17">
    <source>
        <dbReference type="EMBL" id="KAK4265725.1"/>
    </source>
</evidence>
<evidence type="ECO:0000256" key="14">
    <source>
        <dbReference type="ARBA" id="ARBA00047951"/>
    </source>
</evidence>
<evidence type="ECO:0000256" key="2">
    <source>
        <dbReference type="ARBA" id="ARBA00022527"/>
    </source>
</evidence>
<evidence type="ECO:0000256" key="4">
    <source>
        <dbReference type="ARBA" id="ARBA00022692"/>
    </source>
</evidence>
<comment type="subcellular location">
    <subcellularLocation>
        <location evidence="1">Membrane</location>
        <topology evidence="1">Single-pass type I membrane protein</topology>
    </subcellularLocation>
</comment>
<reference evidence="17" key="1">
    <citation type="submission" date="2023-10" db="EMBL/GenBank/DDBJ databases">
        <title>Chromosome-level genome of the transformable northern wattle, Acacia crassicarpa.</title>
        <authorList>
            <person name="Massaro I."/>
            <person name="Sinha N.R."/>
            <person name="Poethig S."/>
            <person name="Leichty A.R."/>
        </authorList>
    </citation>
    <scope>NUCLEOTIDE SEQUENCE</scope>
    <source>
        <strain evidence="17">Acra3RX</strain>
        <tissue evidence="17">Leaf</tissue>
    </source>
</reference>
<dbReference type="Gene3D" id="2.10.25.10">
    <property type="entry name" value="Laminin"/>
    <property type="match status" value="1"/>
</dbReference>
<comment type="caution">
    <text evidence="17">The sequence shown here is derived from an EMBL/GenBank/DDBJ whole genome shotgun (WGS) entry which is preliminary data.</text>
</comment>
<name>A0AAE1J8G3_9FABA</name>
<dbReference type="PANTHER" id="PTHR27005:SF511">
    <property type="entry name" value="WALL-ASSOCIATED RECEPTOR KINASE 1-RELATED"/>
    <property type="match status" value="1"/>
</dbReference>
<dbReference type="InterPro" id="IPR000719">
    <property type="entry name" value="Prot_kinase_dom"/>
</dbReference>
<keyword evidence="12" id="KW-0325">Glycoprotein</keyword>
<dbReference type="GO" id="GO:0030247">
    <property type="term" value="F:polysaccharide binding"/>
    <property type="evidence" value="ECO:0007669"/>
    <property type="project" value="InterPro"/>
</dbReference>
<dbReference type="InterPro" id="IPR011009">
    <property type="entry name" value="Kinase-like_dom_sf"/>
</dbReference>
<dbReference type="Gene3D" id="3.30.200.20">
    <property type="entry name" value="Phosphorylase Kinase, domain 1"/>
    <property type="match status" value="1"/>
</dbReference>
<keyword evidence="6" id="KW-0547">Nucleotide-binding</keyword>
<dbReference type="GO" id="GO:0004674">
    <property type="term" value="F:protein serine/threonine kinase activity"/>
    <property type="evidence" value="ECO:0007669"/>
    <property type="project" value="UniProtKB-KW"/>
</dbReference>
<keyword evidence="4" id="KW-0812">Transmembrane</keyword>
<organism evidence="17 18">
    <name type="scientific">Acacia crassicarpa</name>
    <name type="common">northern wattle</name>
    <dbReference type="NCBI Taxonomy" id="499986"/>
    <lineage>
        <taxon>Eukaryota</taxon>
        <taxon>Viridiplantae</taxon>
        <taxon>Streptophyta</taxon>
        <taxon>Embryophyta</taxon>
        <taxon>Tracheophyta</taxon>
        <taxon>Spermatophyta</taxon>
        <taxon>Magnoliopsida</taxon>
        <taxon>eudicotyledons</taxon>
        <taxon>Gunneridae</taxon>
        <taxon>Pentapetalae</taxon>
        <taxon>rosids</taxon>
        <taxon>fabids</taxon>
        <taxon>Fabales</taxon>
        <taxon>Fabaceae</taxon>
        <taxon>Caesalpinioideae</taxon>
        <taxon>mimosoid clade</taxon>
        <taxon>Acacieae</taxon>
        <taxon>Acacia</taxon>
    </lineage>
</organism>
<evidence type="ECO:0000256" key="7">
    <source>
        <dbReference type="ARBA" id="ARBA00022777"/>
    </source>
</evidence>
<evidence type="ECO:0000256" key="6">
    <source>
        <dbReference type="ARBA" id="ARBA00022741"/>
    </source>
</evidence>
<dbReference type="CDD" id="cd14066">
    <property type="entry name" value="STKc_IRAK"/>
    <property type="match status" value="1"/>
</dbReference>
<comment type="catalytic activity">
    <reaction evidence="13">
        <text>L-seryl-[protein] + ATP = O-phospho-L-seryl-[protein] + ADP + H(+)</text>
        <dbReference type="Rhea" id="RHEA:17989"/>
        <dbReference type="Rhea" id="RHEA-COMP:9863"/>
        <dbReference type="Rhea" id="RHEA-COMP:11604"/>
        <dbReference type="ChEBI" id="CHEBI:15378"/>
        <dbReference type="ChEBI" id="CHEBI:29999"/>
        <dbReference type="ChEBI" id="CHEBI:30616"/>
        <dbReference type="ChEBI" id="CHEBI:83421"/>
        <dbReference type="ChEBI" id="CHEBI:456216"/>
    </reaction>
</comment>
<evidence type="ECO:0000259" key="16">
    <source>
        <dbReference type="PROSITE" id="PS50011"/>
    </source>
</evidence>